<dbReference type="EMBL" id="MFEK01000010">
    <property type="protein sequence ID" value="OGE79022.1"/>
    <property type="molecule type" value="Genomic_DNA"/>
</dbReference>
<reference evidence="1 2" key="1">
    <citation type="journal article" date="2016" name="Nat. Commun.">
        <title>Thousands of microbial genomes shed light on interconnected biogeochemical processes in an aquifer system.</title>
        <authorList>
            <person name="Anantharaman K."/>
            <person name="Brown C.T."/>
            <person name="Hug L.A."/>
            <person name="Sharon I."/>
            <person name="Castelle C.J."/>
            <person name="Probst A.J."/>
            <person name="Thomas B.C."/>
            <person name="Singh A."/>
            <person name="Wilkins M.J."/>
            <person name="Karaoz U."/>
            <person name="Brodie E.L."/>
            <person name="Williams K.H."/>
            <person name="Hubbard S.S."/>
            <person name="Banfield J.F."/>
        </authorList>
    </citation>
    <scope>NUCLEOTIDE SEQUENCE [LARGE SCALE GENOMIC DNA]</scope>
</reference>
<dbReference type="Proteomes" id="UP000176864">
    <property type="component" value="Unassembled WGS sequence"/>
</dbReference>
<name>A0A1F5NNC4_9BACT</name>
<dbReference type="InterPro" id="IPR041164">
    <property type="entry name" value="LDcluster4"/>
</dbReference>
<dbReference type="STRING" id="1817824.A2751_01000"/>
<accession>A0A1F5NNC4</accession>
<dbReference type="SUPFAM" id="SSF102405">
    <property type="entry name" value="MCP/YpsA-like"/>
    <property type="match status" value="1"/>
</dbReference>
<evidence type="ECO:0008006" key="3">
    <source>
        <dbReference type="Google" id="ProtNLM"/>
    </source>
</evidence>
<dbReference type="Pfam" id="PF18306">
    <property type="entry name" value="LDcluster4"/>
    <property type="match status" value="1"/>
</dbReference>
<evidence type="ECO:0000313" key="2">
    <source>
        <dbReference type="Proteomes" id="UP000176864"/>
    </source>
</evidence>
<gene>
    <name evidence="1" type="ORF">A2751_01000</name>
</gene>
<proteinExistence type="predicted"/>
<dbReference type="AlphaFoldDB" id="A0A1F5NNC4"/>
<dbReference type="Gene3D" id="3.40.50.450">
    <property type="match status" value="1"/>
</dbReference>
<evidence type="ECO:0000313" key="1">
    <source>
        <dbReference type="EMBL" id="OGE79022.1"/>
    </source>
</evidence>
<organism evidence="1 2">
    <name type="scientific">Candidatus Doudnabacteria bacterium RIFCSPHIGHO2_01_FULL_46_14</name>
    <dbReference type="NCBI Taxonomy" id="1817824"/>
    <lineage>
        <taxon>Bacteria</taxon>
        <taxon>Candidatus Doudnaibacteriota</taxon>
    </lineage>
</organism>
<comment type="caution">
    <text evidence="1">The sequence shown here is derived from an EMBL/GenBank/DDBJ whole genome shotgun (WGS) entry which is preliminary data.</text>
</comment>
<sequence>MKYKIGVFGSAGGEAEIVKATMKSEKIGRAIATAGNIVVTGACPGLPYAAAVGAHESGGEVWGFSPLRNQKDHSKFFPDDDPRVYSKIVFVPKNFPFARDLEVTRKYRNVMSTATCDAGVIIAGRWGTMHEFCSLHDYGRVIGVLVKSGGFADELPRLLKETSKKRKAKIIFESNPVKLVNLVIGELKRRKS</sequence>
<protein>
    <recommendedName>
        <fullName evidence="3">DNA recombination-mediator protein A</fullName>
    </recommendedName>
</protein>